<dbReference type="InterPro" id="IPR036102">
    <property type="entry name" value="OsmC/Ohrsf"/>
</dbReference>
<accession>A0AAD5Q4E9</accession>
<comment type="caution">
    <text evidence="1">The sequence shown here is derived from an EMBL/GenBank/DDBJ whole genome shotgun (WGS) entry which is preliminary data.</text>
</comment>
<gene>
    <name evidence="1" type="ORF">P43SY_010719</name>
</gene>
<dbReference type="InterPro" id="IPR015946">
    <property type="entry name" value="KH_dom-like_a/b"/>
</dbReference>
<dbReference type="SUPFAM" id="SSF82784">
    <property type="entry name" value="OsmC-like"/>
    <property type="match status" value="1"/>
</dbReference>
<evidence type="ECO:0000313" key="1">
    <source>
        <dbReference type="EMBL" id="KAJ0389187.1"/>
    </source>
</evidence>
<dbReference type="AlphaFoldDB" id="A0AAD5Q4E9"/>
<dbReference type="Gene3D" id="3.30.300.20">
    <property type="match status" value="1"/>
</dbReference>
<sequence length="79" mass="8067">MSVSVTGSLALHYFLGLTSSPARAGFTPIHAVVSLSAGPSVAAAVLREIHDEAVRISPIANTLRGQAPVHVQMEGCASS</sequence>
<organism evidence="1 2">
    <name type="scientific">Pythium insidiosum</name>
    <name type="common">Pythiosis disease agent</name>
    <dbReference type="NCBI Taxonomy" id="114742"/>
    <lineage>
        <taxon>Eukaryota</taxon>
        <taxon>Sar</taxon>
        <taxon>Stramenopiles</taxon>
        <taxon>Oomycota</taxon>
        <taxon>Peronosporomycetes</taxon>
        <taxon>Pythiales</taxon>
        <taxon>Pythiaceae</taxon>
        <taxon>Pythium</taxon>
    </lineage>
</organism>
<keyword evidence="2" id="KW-1185">Reference proteome</keyword>
<evidence type="ECO:0000313" key="2">
    <source>
        <dbReference type="Proteomes" id="UP001209570"/>
    </source>
</evidence>
<dbReference type="Proteomes" id="UP001209570">
    <property type="component" value="Unassembled WGS sequence"/>
</dbReference>
<name>A0AAD5Q4E9_PYTIN</name>
<protein>
    <submittedName>
        <fullName evidence="1">Uncharacterized protein</fullName>
    </submittedName>
</protein>
<reference evidence="1" key="1">
    <citation type="submission" date="2021-12" db="EMBL/GenBank/DDBJ databases">
        <title>Prjna785345.</title>
        <authorList>
            <person name="Rujirawat T."/>
            <person name="Krajaejun T."/>
        </authorList>
    </citation>
    <scope>NUCLEOTIDE SEQUENCE</scope>
    <source>
        <strain evidence="1">Pi057C3</strain>
    </source>
</reference>
<dbReference type="EMBL" id="JAKCXM010004554">
    <property type="protein sequence ID" value="KAJ0389187.1"/>
    <property type="molecule type" value="Genomic_DNA"/>
</dbReference>
<proteinExistence type="predicted"/>